<dbReference type="InterPro" id="IPR035965">
    <property type="entry name" value="PAS-like_dom_sf"/>
</dbReference>
<dbReference type="NCBIfam" id="TIGR00229">
    <property type="entry name" value="sensory_box"/>
    <property type="match status" value="1"/>
</dbReference>
<dbReference type="PROSITE" id="PS50112">
    <property type="entry name" value="PAS"/>
    <property type="match status" value="1"/>
</dbReference>
<dbReference type="InterPro" id="IPR036890">
    <property type="entry name" value="HATPase_C_sf"/>
</dbReference>
<protein>
    <recommendedName>
        <fullName evidence="2">histidine kinase</fullName>
        <ecNumber evidence="2">2.7.13.3</ecNumber>
    </recommendedName>
</protein>
<dbReference type="SMART" id="SM00091">
    <property type="entry name" value="PAS"/>
    <property type="match status" value="1"/>
</dbReference>
<dbReference type="GO" id="GO:0016301">
    <property type="term" value="F:kinase activity"/>
    <property type="evidence" value="ECO:0007669"/>
    <property type="project" value="UniProtKB-KW"/>
</dbReference>
<organism evidence="10 11">
    <name type="scientific">Rhodocytophaga aerolata</name>
    <dbReference type="NCBI Taxonomy" id="455078"/>
    <lineage>
        <taxon>Bacteria</taxon>
        <taxon>Pseudomonadati</taxon>
        <taxon>Bacteroidota</taxon>
        <taxon>Cytophagia</taxon>
        <taxon>Cytophagales</taxon>
        <taxon>Rhodocytophagaceae</taxon>
        <taxon>Rhodocytophaga</taxon>
    </lineage>
</organism>
<dbReference type="Gene3D" id="3.30.450.20">
    <property type="entry name" value="PAS domain"/>
    <property type="match status" value="1"/>
</dbReference>
<evidence type="ECO:0000259" key="9">
    <source>
        <dbReference type="PROSITE" id="PS50113"/>
    </source>
</evidence>
<proteinExistence type="predicted"/>
<dbReference type="PROSITE" id="PS50109">
    <property type="entry name" value="HIS_KIN"/>
    <property type="match status" value="1"/>
</dbReference>
<accession>A0ABT8R7B0</accession>
<keyword evidence="5 10" id="KW-0418">Kinase</keyword>
<dbReference type="InterPro" id="IPR005467">
    <property type="entry name" value="His_kinase_dom"/>
</dbReference>
<dbReference type="PRINTS" id="PR00344">
    <property type="entry name" value="BCTRLSENSOR"/>
</dbReference>
<evidence type="ECO:0000256" key="1">
    <source>
        <dbReference type="ARBA" id="ARBA00000085"/>
    </source>
</evidence>
<dbReference type="InterPro" id="IPR052162">
    <property type="entry name" value="Sensor_kinase/Photoreceptor"/>
</dbReference>
<gene>
    <name evidence="10" type="ORF">Q0590_13195</name>
</gene>
<dbReference type="PROSITE" id="PS50113">
    <property type="entry name" value="PAC"/>
    <property type="match status" value="1"/>
</dbReference>
<dbReference type="Gene3D" id="1.10.287.130">
    <property type="match status" value="1"/>
</dbReference>
<name>A0ABT8R7B0_9BACT</name>
<reference evidence="10" key="1">
    <citation type="submission" date="2023-07" db="EMBL/GenBank/DDBJ databases">
        <title>The genome sequence of Rhodocytophaga aerolata KACC 12507.</title>
        <authorList>
            <person name="Zhang X."/>
        </authorList>
    </citation>
    <scope>NUCLEOTIDE SEQUENCE</scope>
    <source>
        <strain evidence="10">KACC 12507</strain>
    </source>
</reference>
<dbReference type="InterPro" id="IPR000014">
    <property type="entry name" value="PAS"/>
</dbReference>
<sequence length="415" mass="47649">MNNHVRNNDTTNLVSENQVLKEKVKTYEAKIQKLTEQLETRQAVTTKSLADNPAATENENIHPEMFYFLAESIPQIVWTALPDGYEDFHNKKLTEYSGISVEEAEGDGWQQIIHPEDYAPTLAIWDECLRTGQPYQVKYRFRRHDGEYRWFLGRALPLKDVSGKIIKWFGTCTDIHEEELAKIQLQDANQELKHINEVLDNFVYMAAHDLKSPVSSLKMLLHLLDMQTEIDKKEEFIRMVNVSVDRLERTISGLIEVIFVESSQSPAKEIAFDEMLANIITELGPQMDSCKDCIEADFRVPSIKYIEAYLSSIMKNLITNAVKYYAPRRPLAIHIQTKKVDDAILLTVTDNGIGIDLIRNKDKVFKPFKRFTERAHGTGVGLYIIKNIVEKNGGTIEIESQPDKGTTFRVYLKAY</sequence>
<dbReference type="InterPro" id="IPR003661">
    <property type="entry name" value="HisK_dim/P_dom"/>
</dbReference>
<dbReference type="InterPro" id="IPR001610">
    <property type="entry name" value="PAC"/>
</dbReference>
<dbReference type="CDD" id="cd00082">
    <property type="entry name" value="HisKA"/>
    <property type="match status" value="1"/>
</dbReference>
<evidence type="ECO:0000256" key="5">
    <source>
        <dbReference type="ARBA" id="ARBA00022777"/>
    </source>
</evidence>
<dbReference type="InterPro" id="IPR004358">
    <property type="entry name" value="Sig_transdc_His_kin-like_C"/>
</dbReference>
<evidence type="ECO:0000256" key="4">
    <source>
        <dbReference type="ARBA" id="ARBA00022679"/>
    </source>
</evidence>
<evidence type="ECO:0000259" key="7">
    <source>
        <dbReference type="PROSITE" id="PS50109"/>
    </source>
</evidence>
<evidence type="ECO:0000313" key="10">
    <source>
        <dbReference type="EMBL" id="MDO1447219.1"/>
    </source>
</evidence>
<dbReference type="InterPro" id="IPR036097">
    <property type="entry name" value="HisK_dim/P_sf"/>
</dbReference>
<dbReference type="EMBL" id="JAUKPO010000006">
    <property type="protein sequence ID" value="MDO1447219.1"/>
    <property type="molecule type" value="Genomic_DNA"/>
</dbReference>
<dbReference type="InterPro" id="IPR003594">
    <property type="entry name" value="HATPase_dom"/>
</dbReference>
<evidence type="ECO:0000313" key="11">
    <source>
        <dbReference type="Proteomes" id="UP001168528"/>
    </source>
</evidence>
<dbReference type="Proteomes" id="UP001168528">
    <property type="component" value="Unassembled WGS sequence"/>
</dbReference>
<keyword evidence="6" id="KW-0175">Coiled coil</keyword>
<dbReference type="InterPro" id="IPR000700">
    <property type="entry name" value="PAS-assoc_C"/>
</dbReference>
<dbReference type="Pfam" id="PF08447">
    <property type="entry name" value="PAS_3"/>
    <property type="match status" value="1"/>
</dbReference>
<keyword evidence="3" id="KW-0597">Phosphoprotein</keyword>
<dbReference type="SUPFAM" id="SSF47384">
    <property type="entry name" value="Homodimeric domain of signal transducing histidine kinase"/>
    <property type="match status" value="1"/>
</dbReference>
<dbReference type="SMART" id="SM00387">
    <property type="entry name" value="HATPase_c"/>
    <property type="match status" value="1"/>
</dbReference>
<feature type="domain" description="PAC" evidence="9">
    <location>
        <begin position="135"/>
        <end position="187"/>
    </location>
</feature>
<dbReference type="Pfam" id="PF02518">
    <property type="entry name" value="HATPase_c"/>
    <property type="match status" value="1"/>
</dbReference>
<dbReference type="SUPFAM" id="SSF55874">
    <property type="entry name" value="ATPase domain of HSP90 chaperone/DNA topoisomerase II/histidine kinase"/>
    <property type="match status" value="1"/>
</dbReference>
<feature type="domain" description="Histidine kinase" evidence="7">
    <location>
        <begin position="205"/>
        <end position="415"/>
    </location>
</feature>
<dbReference type="CDD" id="cd00130">
    <property type="entry name" value="PAS"/>
    <property type="match status" value="1"/>
</dbReference>
<dbReference type="EC" id="2.7.13.3" evidence="2"/>
<feature type="coiled-coil region" evidence="6">
    <location>
        <begin position="17"/>
        <end position="44"/>
    </location>
</feature>
<evidence type="ECO:0000256" key="2">
    <source>
        <dbReference type="ARBA" id="ARBA00012438"/>
    </source>
</evidence>
<dbReference type="RefSeq" id="WP_302038020.1">
    <property type="nucleotide sequence ID" value="NZ_JAUKPO010000006.1"/>
</dbReference>
<dbReference type="SMART" id="SM00086">
    <property type="entry name" value="PAC"/>
    <property type="match status" value="1"/>
</dbReference>
<evidence type="ECO:0000256" key="3">
    <source>
        <dbReference type="ARBA" id="ARBA00022553"/>
    </source>
</evidence>
<dbReference type="SUPFAM" id="SSF55785">
    <property type="entry name" value="PYP-like sensor domain (PAS domain)"/>
    <property type="match status" value="1"/>
</dbReference>
<dbReference type="SMART" id="SM00388">
    <property type="entry name" value="HisKA"/>
    <property type="match status" value="1"/>
</dbReference>
<dbReference type="Pfam" id="PF00512">
    <property type="entry name" value="HisKA"/>
    <property type="match status" value="1"/>
</dbReference>
<dbReference type="PANTHER" id="PTHR43304:SF1">
    <property type="entry name" value="PAC DOMAIN-CONTAINING PROTEIN"/>
    <property type="match status" value="1"/>
</dbReference>
<comment type="caution">
    <text evidence="10">The sequence shown here is derived from an EMBL/GenBank/DDBJ whole genome shotgun (WGS) entry which is preliminary data.</text>
</comment>
<evidence type="ECO:0000259" key="8">
    <source>
        <dbReference type="PROSITE" id="PS50112"/>
    </source>
</evidence>
<feature type="domain" description="PAS" evidence="8">
    <location>
        <begin position="62"/>
        <end position="132"/>
    </location>
</feature>
<keyword evidence="11" id="KW-1185">Reference proteome</keyword>
<keyword evidence="4" id="KW-0808">Transferase</keyword>
<comment type="catalytic activity">
    <reaction evidence="1">
        <text>ATP + protein L-histidine = ADP + protein N-phospho-L-histidine.</text>
        <dbReference type="EC" id="2.7.13.3"/>
    </reaction>
</comment>
<dbReference type="InterPro" id="IPR013655">
    <property type="entry name" value="PAS_fold_3"/>
</dbReference>
<dbReference type="Gene3D" id="3.30.565.10">
    <property type="entry name" value="Histidine kinase-like ATPase, C-terminal domain"/>
    <property type="match status" value="1"/>
</dbReference>
<dbReference type="PANTHER" id="PTHR43304">
    <property type="entry name" value="PHYTOCHROME-LIKE PROTEIN CPH1"/>
    <property type="match status" value="1"/>
</dbReference>
<evidence type="ECO:0000256" key="6">
    <source>
        <dbReference type="SAM" id="Coils"/>
    </source>
</evidence>